<feature type="transmembrane region" description="Helical" evidence="7">
    <location>
        <begin position="291"/>
        <end position="314"/>
    </location>
</feature>
<keyword evidence="4 7" id="KW-0812">Transmembrane</keyword>
<protein>
    <recommendedName>
        <fullName evidence="7">TRAP transporter large permease protein</fullName>
    </recommendedName>
</protein>
<dbReference type="PANTHER" id="PTHR33362">
    <property type="entry name" value="SIALIC ACID TRAP TRANSPORTER PERMEASE PROTEIN SIAT-RELATED"/>
    <property type="match status" value="1"/>
</dbReference>
<dbReference type="RefSeq" id="WP_068374450.1">
    <property type="nucleotide sequence ID" value="NZ_CBCSEB010000004.1"/>
</dbReference>
<dbReference type="PIRSF" id="PIRSF006066">
    <property type="entry name" value="HI0050"/>
    <property type="match status" value="1"/>
</dbReference>
<evidence type="ECO:0000256" key="5">
    <source>
        <dbReference type="ARBA" id="ARBA00022989"/>
    </source>
</evidence>
<keyword evidence="3 7" id="KW-0997">Cell inner membrane</keyword>
<dbReference type="AlphaFoldDB" id="A0A171KP64"/>
<comment type="function">
    <text evidence="7">Part of the tripartite ATP-independent periplasmic (TRAP) transport system.</text>
</comment>
<feature type="transmembrane region" description="Helical" evidence="7">
    <location>
        <begin position="179"/>
        <end position="203"/>
    </location>
</feature>
<evidence type="ECO:0000256" key="2">
    <source>
        <dbReference type="ARBA" id="ARBA00022475"/>
    </source>
</evidence>
<proteinExistence type="inferred from homology"/>
<keyword evidence="7" id="KW-0813">Transport</keyword>
<dbReference type="Pfam" id="PF06808">
    <property type="entry name" value="DctM"/>
    <property type="match status" value="1"/>
</dbReference>
<comment type="similarity">
    <text evidence="7">Belongs to the TRAP transporter large permease family.</text>
</comment>
<evidence type="ECO:0000313" key="9">
    <source>
        <dbReference type="EMBL" id="KKO70681.1"/>
    </source>
</evidence>
<dbReference type="PANTHER" id="PTHR33362:SF5">
    <property type="entry name" value="C4-DICARBOXYLATE TRAP TRANSPORTER LARGE PERMEASE PROTEIN DCTM"/>
    <property type="match status" value="1"/>
</dbReference>
<dbReference type="GeneID" id="99725339"/>
<keyword evidence="6 7" id="KW-0472">Membrane</keyword>
<evidence type="ECO:0000256" key="6">
    <source>
        <dbReference type="ARBA" id="ARBA00023136"/>
    </source>
</evidence>
<evidence type="ECO:0000256" key="7">
    <source>
        <dbReference type="RuleBase" id="RU369079"/>
    </source>
</evidence>
<dbReference type="InterPro" id="IPR010656">
    <property type="entry name" value="DctM"/>
</dbReference>
<name>A0A171KP64_9BURK</name>
<dbReference type="Proteomes" id="UP000078084">
    <property type="component" value="Unassembled WGS sequence"/>
</dbReference>
<evidence type="ECO:0000313" key="10">
    <source>
        <dbReference type="EMBL" id="RZS65383.1"/>
    </source>
</evidence>
<keyword evidence="11" id="KW-1185">Reference proteome</keyword>
<dbReference type="GO" id="GO:0005886">
    <property type="term" value="C:plasma membrane"/>
    <property type="evidence" value="ECO:0007669"/>
    <property type="project" value="UniProtKB-SubCell"/>
</dbReference>
<feature type="transmembrane region" description="Helical" evidence="7">
    <location>
        <begin position="334"/>
        <end position="362"/>
    </location>
</feature>
<evidence type="ECO:0000259" key="8">
    <source>
        <dbReference type="Pfam" id="PF06808"/>
    </source>
</evidence>
<comment type="subcellular location">
    <subcellularLocation>
        <location evidence="1 7">Cell inner membrane</location>
        <topology evidence="1 7">Multi-pass membrane protein</topology>
    </subcellularLocation>
</comment>
<keyword evidence="2" id="KW-1003">Cell membrane</keyword>
<reference evidence="9 11" key="1">
    <citation type="submission" date="2015-04" db="EMBL/GenBank/DDBJ databases">
        <title>Genome sequence of Kerstersia gyiorum CG1.</title>
        <authorList>
            <person name="Greninger A.L."/>
            <person name="Kozyreva V."/>
            <person name="Chaturvedi V."/>
        </authorList>
    </citation>
    <scope>NUCLEOTIDE SEQUENCE [LARGE SCALE GENOMIC DNA]</scope>
    <source>
        <strain evidence="9 11">CG1</strain>
    </source>
</reference>
<sequence length="446" mass="48225">MDPLLLSFAMLGMILVLIGLGLWVYASLFLVSIGALYFIVDFDLWRIANILSFTVQRAAGSWELSAIPLFIWMGELLLKTNIAREIFAGLTPLVRYLPGRLAHINIIGCTVFASICGSSAATTATVGKITVTELARRGYRQSICLGGLAGAGSLGLLIPPSIVMIVYGVLAEAPIDRLFAAGILPGLMLAGLFSLYIIVYSLVRGEMEPGHASQSQDPAMLAQLAEEGRWRNVLKLVPLTLIIGFVLGSIYAGWATPSEAAAIGVLSVLVYALCTRCLTLENIIASLRDTLLTSVMILGVILAATLMSTTFAYLHIPAEIAQRISDSQLSIGGFLLLTSLFFLAIGLVLDGVSIIVMTLPIFLSIIKVLGIDPVWFGIYMIIMVEIGQITPPVGFNLMVIKSLSDTPMGTLIRYSIPYFLVMCFAVFLLCYFPQIALFLPDLIFNK</sequence>
<evidence type="ECO:0000256" key="1">
    <source>
        <dbReference type="ARBA" id="ARBA00004429"/>
    </source>
</evidence>
<feature type="transmembrane region" description="Helical" evidence="7">
    <location>
        <begin position="415"/>
        <end position="439"/>
    </location>
</feature>
<feature type="transmembrane region" description="Helical" evidence="7">
    <location>
        <begin position="374"/>
        <end position="395"/>
    </location>
</feature>
<feature type="transmembrane region" description="Helical" evidence="7">
    <location>
        <begin position="260"/>
        <end position="279"/>
    </location>
</feature>
<reference evidence="10 12" key="2">
    <citation type="submission" date="2019-02" db="EMBL/GenBank/DDBJ databases">
        <title>Genomic Encyclopedia of Type Strains, Phase IV (KMG-IV): sequencing the most valuable type-strain genomes for metagenomic binning, comparative biology and taxonomic classification.</title>
        <authorList>
            <person name="Goeker M."/>
        </authorList>
    </citation>
    <scope>NUCLEOTIDE SEQUENCE [LARGE SCALE GENOMIC DNA]</scope>
    <source>
        <strain evidence="10 12">DSM 16618</strain>
    </source>
</reference>
<comment type="caution">
    <text evidence="9">The sequence shown here is derived from an EMBL/GenBank/DDBJ whole genome shotgun (WGS) entry which is preliminary data.</text>
</comment>
<feature type="transmembrane region" description="Helical" evidence="7">
    <location>
        <begin position="143"/>
        <end position="167"/>
    </location>
</feature>
<evidence type="ECO:0000256" key="4">
    <source>
        <dbReference type="ARBA" id="ARBA00022692"/>
    </source>
</evidence>
<comment type="subunit">
    <text evidence="7">The complex comprises the extracytoplasmic solute receptor protein and the two transmembrane proteins.</text>
</comment>
<dbReference type="InterPro" id="IPR004681">
    <property type="entry name" value="TRAP_DctM"/>
</dbReference>
<organism evidence="9 11">
    <name type="scientific">Kerstersia gyiorum</name>
    <dbReference type="NCBI Taxonomy" id="206506"/>
    <lineage>
        <taxon>Bacteria</taxon>
        <taxon>Pseudomonadati</taxon>
        <taxon>Pseudomonadota</taxon>
        <taxon>Betaproteobacteria</taxon>
        <taxon>Burkholderiales</taxon>
        <taxon>Alcaligenaceae</taxon>
        <taxon>Kerstersia</taxon>
    </lineage>
</organism>
<gene>
    <name evidence="9" type="ORF">AAV32_15590</name>
    <name evidence="10" type="ORF">EV679_3174</name>
</gene>
<keyword evidence="5 7" id="KW-1133">Transmembrane helix</keyword>
<feature type="domain" description="TRAP C4-dicarboxylate transport system permease DctM subunit" evidence="8">
    <location>
        <begin position="11"/>
        <end position="435"/>
    </location>
</feature>
<dbReference type="EMBL" id="SGWZ01000006">
    <property type="protein sequence ID" value="RZS65383.1"/>
    <property type="molecule type" value="Genomic_DNA"/>
</dbReference>
<dbReference type="GO" id="GO:0022857">
    <property type="term" value="F:transmembrane transporter activity"/>
    <property type="evidence" value="ECO:0007669"/>
    <property type="project" value="UniProtKB-UniRule"/>
</dbReference>
<evidence type="ECO:0000313" key="12">
    <source>
        <dbReference type="Proteomes" id="UP000292039"/>
    </source>
</evidence>
<dbReference type="STRING" id="206506.AAV32_15590"/>
<dbReference type="EMBL" id="LBNE01000013">
    <property type="protein sequence ID" value="KKO70681.1"/>
    <property type="molecule type" value="Genomic_DNA"/>
</dbReference>
<dbReference type="Proteomes" id="UP000292039">
    <property type="component" value="Unassembled WGS sequence"/>
</dbReference>
<evidence type="ECO:0000313" key="11">
    <source>
        <dbReference type="Proteomes" id="UP000078084"/>
    </source>
</evidence>
<feature type="transmembrane region" description="Helical" evidence="7">
    <location>
        <begin position="233"/>
        <end position="254"/>
    </location>
</feature>
<comment type="caution">
    <text evidence="7">Lacks conserved residue(s) required for the propagation of feature annotation.</text>
</comment>
<dbReference type="NCBIfam" id="TIGR00786">
    <property type="entry name" value="dctM"/>
    <property type="match status" value="1"/>
</dbReference>
<dbReference type="PATRIC" id="fig|206506.3.peg.3319"/>
<feature type="transmembrane region" description="Helical" evidence="7">
    <location>
        <begin position="12"/>
        <end position="39"/>
    </location>
</feature>
<accession>A0A171KP64</accession>
<evidence type="ECO:0000256" key="3">
    <source>
        <dbReference type="ARBA" id="ARBA00022519"/>
    </source>
</evidence>